<dbReference type="Pfam" id="PF04307">
    <property type="entry name" value="YdjM"/>
    <property type="match status" value="1"/>
</dbReference>
<dbReference type="GO" id="GO:0016787">
    <property type="term" value="F:hydrolase activity"/>
    <property type="evidence" value="ECO:0007669"/>
    <property type="project" value="UniProtKB-KW"/>
</dbReference>
<dbReference type="InterPro" id="IPR007404">
    <property type="entry name" value="YdjM-like"/>
</dbReference>
<dbReference type="Proteomes" id="UP001321047">
    <property type="component" value="Unassembled WGS sequence"/>
</dbReference>
<organism evidence="2 3">
    <name type="scientific">Natronosalvus hydrolyticus</name>
    <dbReference type="NCBI Taxonomy" id="2979988"/>
    <lineage>
        <taxon>Archaea</taxon>
        <taxon>Methanobacteriati</taxon>
        <taxon>Methanobacteriota</taxon>
        <taxon>Stenosarchaea group</taxon>
        <taxon>Halobacteria</taxon>
        <taxon>Halobacteriales</taxon>
        <taxon>Natrialbaceae</taxon>
        <taxon>Natronosalvus</taxon>
    </lineage>
</organism>
<comment type="caution">
    <text evidence="2">The sequence shown here is derived from an EMBL/GenBank/DDBJ whole genome shotgun (WGS) entry which is preliminary data.</text>
</comment>
<keyword evidence="2" id="KW-0378">Hydrolase</keyword>
<feature type="transmembrane region" description="Helical" evidence="1">
    <location>
        <begin position="153"/>
        <end position="172"/>
    </location>
</feature>
<dbReference type="EMBL" id="JAOPJZ010000007">
    <property type="protein sequence ID" value="MCU4752495.1"/>
    <property type="molecule type" value="Genomic_DNA"/>
</dbReference>
<keyword evidence="1" id="KW-1133">Transmembrane helix</keyword>
<reference evidence="2 3" key="1">
    <citation type="submission" date="2022-09" db="EMBL/GenBank/DDBJ databases">
        <title>Enrichment on poylsaccharides allowed isolation of novel metabolic and taxonomic groups of Haloarchaea.</title>
        <authorList>
            <person name="Sorokin D.Y."/>
            <person name="Elcheninov A.G."/>
            <person name="Khizhniak T.V."/>
            <person name="Kolganova T.V."/>
            <person name="Kublanov I.V."/>
        </authorList>
    </citation>
    <scope>NUCLEOTIDE SEQUENCE [LARGE SCALE GENOMIC DNA]</scope>
    <source>
        <strain evidence="2 3">AArc-curdl1</strain>
    </source>
</reference>
<accession>A0AAP2Z956</accession>
<feature type="transmembrane region" description="Helical" evidence="1">
    <location>
        <begin position="61"/>
        <end position="80"/>
    </location>
</feature>
<evidence type="ECO:0000313" key="2">
    <source>
        <dbReference type="EMBL" id="MCU4752495.1"/>
    </source>
</evidence>
<evidence type="ECO:0000313" key="3">
    <source>
        <dbReference type="Proteomes" id="UP001321047"/>
    </source>
</evidence>
<evidence type="ECO:0000256" key="1">
    <source>
        <dbReference type="SAM" id="Phobius"/>
    </source>
</evidence>
<protein>
    <submittedName>
        <fullName evidence="2">Metal-dependent hydrolase</fullName>
    </submittedName>
</protein>
<name>A0AAP2Z956_9EURY</name>
<dbReference type="AlphaFoldDB" id="A0AAP2Z956"/>
<proteinExistence type="predicted"/>
<keyword evidence="1" id="KW-0472">Membrane</keyword>
<keyword evidence="1" id="KW-0812">Transmembrane</keyword>
<keyword evidence="3" id="KW-1185">Reference proteome</keyword>
<dbReference type="RefSeq" id="WP_342808827.1">
    <property type="nucleotide sequence ID" value="NZ_JAOPJZ010000007.1"/>
</dbReference>
<sequence length="191" mass="20904">MWPWEHLAVAYVLYSLCTNLWLHRSPSTRETIAVAIGSQLPDLVDKPLAWTFGLTETGYSIGHSIFVAPLICLVAFAVVIRSDTVMPAVGFSLAYASHLVTDVLNPVRYGRPIEPRVVLWPLSSPPTGNHGGLVDHFVLYVLRDTTAIVESGLTFQLGIQLLLGLAVVGLWLSDGAPVLSDGWRVVQNTFR</sequence>
<gene>
    <name evidence="2" type="ORF">OB919_10925</name>
</gene>